<protein>
    <recommendedName>
        <fullName evidence="3">protein O-GlcNAc transferase</fullName>
        <ecNumber evidence="3">2.4.1.255</ecNumber>
    </recommendedName>
</protein>
<dbReference type="RefSeq" id="WP_073615874.1">
    <property type="nucleotide sequence ID" value="NZ_FRFE01000033.1"/>
</dbReference>
<dbReference type="STRING" id="1121416.SAMN02745220_04467"/>
<dbReference type="InterPro" id="IPR011990">
    <property type="entry name" value="TPR-like_helical_dom_sf"/>
</dbReference>
<feature type="repeat" description="TPR" evidence="8">
    <location>
        <begin position="35"/>
        <end position="68"/>
    </location>
</feature>
<keyword evidence="6" id="KW-0677">Repeat</keyword>
<dbReference type="GO" id="GO:0097363">
    <property type="term" value="F:protein O-acetylglucosaminyltransferase activity"/>
    <property type="evidence" value="ECO:0007669"/>
    <property type="project" value="UniProtKB-EC"/>
</dbReference>
<evidence type="ECO:0000256" key="5">
    <source>
        <dbReference type="ARBA" id="ARBA00022679"/>
    </source>
</evidence>
<evidence type="ECO:0000313" key="11">
    <source>
        <dbReference type="EMBL" id="SHO52257.1"/>
    </source>
</evidence>
<proteinExistence type="inferred from homology"/>
<dbReference type="InterPro" id="IPR029063">
    <property type="entry name" value="SAM-dependent_MTases_sf"/>
</dbReference>
<dbReference type="SUPFAM" id="SSF48452">
    <property type="entry name" value="TPR-like"/>
    <property type="match status" value="1"/>
</dbReference>
<evidence type="ECO:0000313" key="12">
    <source>
        <dbReference type="Proteomes" id="UP000184603"/>
    </source>
</evidence>
<sequence length="727" mass="81349">MISLLQQAQAAAQIGDFAKMQFICRQIMDTQHSDIATLLDVGSILMSSGFLTDAQQCFDRSLNLGPHDLRALVNLANLQSAKTNHEVSRQSYQELLEKLPSHPIVRRNLLISLEYDPQISDTARLQHARDWGLWAIGLAGGRRSRPAFRHASSRPLRLGYVSADFCQHTVGLFIKDVLATHDNHHLNIYTYSAGHVHDWVTTAIRDVSNFRDVTTFDDTALAQRIELDNIDILIDLSGHTAGSRLTMFAHRPAPVMISWLGYFATTGLEYIDAVLLDEYHAPPGTESQFLEPIVRLPQGRFCYTPVSWASSKISPAPFQHNGHITFGCFNNTSKFNEIVYELWTDILLAVPGSRLILKWRTFNDENFRQQVTQCFLQRGISTDRIELRGPSFHAQLLREYADIDIALDPFPFTGGLTSCEALWMGVPVITWPQNRVVSRQTFAFLSAIGLTELAAKDATDYVGIAAALANDHQKLLHLRQNLRRMMAQSSLCDVVTFTRSFEETLKDLYHTIMEKEQQAELSATTSSKKTLLNVGAGHPKSGAKVPAFFHSSDWRVVRLDIDPANTPDILGTMLDMSAVQSESIDAIYSSHNIEHLYPSEIPKAIQEFLRVLKPEGYAVITCPDLQAAAQMISDDKLMEVAYTSPAGPVTPFDIVYSHRQFTRRDNPFMAHHCGFTLTVLIGTLKANGFISVAGKRRPPAFDLWVLATKNQMDETELRSLAGKILPA</sequence>
<dbReference type="EMBL" id="FRFE01000033">
    <property type="protein sequence ID" value="SHO52257.1"/>
    <property type="molecule type" value="Genomic_DNA"/>
</dbReference>
<dbReference type="Gene3D" id="3.40.50.2000">
    <property type="entry name" value="Glycogen Phosphorylase B"/>
    <property type="match status" value="1"/>
</dbReference>
<dbReference type="InterPro" id="IPR013216">
    <property type="entry name" value="Methyltransf_11"/>
</dbReference>
<dbReference type="SUPFAM" id="SSF53756">
    <property type="entry name" value="UDP-Glycosyltransferase/glycogen phosphorylase"/>
    <property type="match status" value="1"/>
</dbReference>
<evidence type="ECO:0000259" key="9">
    <source>
        <dbReference type="Pfam" id="PF08241"/>
    </source>
</evidence>
<comment type="pathway">
    <text evidence="1">Protein modification; protein glycosylation.</text>
</comment>
<keyword evidence="4" id="KW-0328">Glycosyltransferase</keyword>
<keyword evidence="7 8" id="KW-0802">TPR repeat</keyword>
<dbReference type="Gene3D" id="3.40.50.11380">
    <property type="match status" value="1"/>
</dbReference>
<evidence type="ECO:0000256" key="7">
    <source>
        <dbReference type="ARBA" id="ARBA00022803"/>
    </source>
</evidence>
<dbReference type="GO" id="GO:0008757">
    <property type="term" value="F:S-adenosylmethionine-dependent methyltransferase activity"/>
    <property type="evidence" value="ECO:0007669"/>
    <property type="project" value="InterPro"/>
</dbReference>
<dbReference type="AlphaFoldDB" id="A0A1M7YHY4"/>
<dbReference type="Pfam" id="PF08241">
    <property type="entry name" value="Methyltransf_11"/>
    <property type="match status" value="1"/>
</dbReference>
<dbReference type="Gene3D" id="3.40.50.150">
    <property type="entry name" value="Vaccinia Virus protein VP39"/>
    <property type="match status" value="1"/>
</dbReference>
<dbReference type="GO" id="GO:0032259">
    <property type="term" value="P:methylation"/>
    <property type="evidence" value="ECO:0007669"/>
    <property type="project" value="UniProtKB-KW"/>
</dbReference>
<dbReference type="SUPFAM" id="SSF53335">
    <property type="entry name" value="S-adenosyl-L-methionine-dependent methyltransferases"/>
    <property type="match status" value="1"/>
</dbReference>
<reference evidence="11 12" key="1">
    <citation type="submission" date="2016-12" db="EMBL/GenBank/DDBJ databases">
        <authorList>
            <person name="Song W.-J."/>
            <person name="Kurnit D.M."/>
        </authorList>
    </citation>
    <scope>NUCLEOTIDE SEQUENCE [LARGE SCALE GENOMIC DNA]</scope>
    <source>
        <strain evidence="11 12">DSM 18488</strain>
    </source>
</reference>
<dbReference type="PANTHER" id="PTHR44835:SF1">
    <property type="entry name" value="PROTEIN O-GLCNAC TRANSFERASE"/>
    <property type="match status" value="1"/>
</dbReference>
<dbReference type="CDD" id="cd02440">
    <property type="entry name" value="AdoMet_MTases"/>
    <property type="match status" value="1"/>
</dbReference>
<organism evidence="11 12">
    <name type="scientific">Desulfopila aestuarii DSM 18488</name>
    <dbReference type="NCBI Taxonomy" id="1121416"/>
    <lineage>
        <taxon>Bacteria</taxon>
        <taxon>Pseudomonadati</taxon>
        <taxon>Thermodesulfobacteriota</taxon>
        <taxon>Desulfobulbia</taxon>
        <taxon>Desulfobulbales</taxon>
        <taxon>Desulfocapsaceae</taxon>
        <taxon>Desulfopila</taxon>
    </lineage>
</organism>
<gene>
    <name evidence="11" type="ORF">SAMN02745220_04467</name>
</gene>
<evidence type="ECO:0000256" key="6">
    <source>
        <dbReference type="ARBA" id="ARBA00022737"/>
    </source>
</evidence>
<dbReference type="InterPro" id="IPR019734">
    <property type="entry name" value="TPR_rpt"/>
</dbReference>
<feature type="domain" description="Methyltransferase type 11" evidence="9">
    <location>
        <begin position="552"/>
        <end position="620"/>
    </location>
</feature>
<evidence type="ECO:0000259" key="10">
    <source>
        <dbReference type="Pfam" id="PF13844"/>
    </source>
</evidence>
<dbReference type="PANTHER" id="PTHR44835">
    <property type="entry name" value="UDP-N-ACETYLGLUCOSAMINE--PEPTIDE N-ACETYLGLUCOSAMINYLTRANSFERASE SPINDLY-RELATED"/>
    <property type="match status" value="1"/>
</dbReference>
<dbReference type="Pfam" id="PF13844">
    <property type="entry name" value="Glyco_transf_41"/>
    <property type="match status" value="2"/>
</dbReference>
<evidence type="ECO:0000256" key="4">
    <source>
        <dbReference type="ARBA" id="ARBA00022676"/>
    </source>
</evidence>
<keyword evidence="12" id="KW-1185">Reference proteome</keyword>
<evidence type="ECO:0000256" key="1">
    <source>
        <dbReference type="ARBA" id="ARBA00004922"/>
    </source>
</evidence>
<comment type="similarity">
    <text evidence="2">Belongs to the glycosyltransferase 41 family. O-GlcNAc transferase subfamily.</text>
</comment>
<dbReference type="EC" id="2.4.1.255" evidence="3"/>
<feature type="domain" description="O-GlcNAc transferase C-terminal" evidence="10">
    <location>
        <begin position="152"/>
        <end position="301"/>
    </location>
</feature>
<dbReference type="InterPro" id="IPR029489">
    <property type="entry name" value="OGT/SEC/SPY_C"/>
</dbReference>
<dbReference type="Proteomes" id="UP000184603">
    <property type="component" value="Unassembled WGS sequence"/>
</dbReference>
<dbReference type="OrthoDB" id="101857at2"/>
<accession>A0A1M7YHY4</accession>
<name>A0A1M7YHY4_9BACT</name>
<dbReference type="PROSITE" id="PS50005">
    <property type="entry name" value="TPR"/>
    <property type="match status" value="1"/>
</dbReference>
<keyword evidence="11" id="KW-0489">Methyltransferase</keyword>
<dbReference type="InterPro" id="IPR051939">
    <property type="entry name" value="Glycosyltr_41/O-GlcNAc_trsf"/>
</dbReference>
<dbReference type="Gene3D" id="1.25.40.10">
    <property type="entry name" value="Tetratricopeptide repeat domain"/>
    <property type="match status" value="1"/>
</dbReference>
<feature type="domain" description="O-GlcNAc transferase C-terminal" evidence="10">
    <location>
        <begin position="323"/>
        <end position="499"/>
    </location>
</feature>
<evidence type="ECO:0000256" key="8">
    <source>
        <dbReference type="PROSITE-ProRule" id="PRU00339"/>
    </source>
</evidence>
<evidence type="ECO:0000256" key="3">
    <source>
        <dbReference type="ARBA" id="ARBA00011970"/>
    </source>
</evidence>
<evidence type="ECO:0000256" key="2">
    <source>
        <dbReference type="ARBA" id="ARBA00005386"/>
    </source>
</evidence>
<keyword evidence="5 11" id="KW-0808">Transferase</keyword>